<sequence length="106" mass="11546">MPSLVDFGGYTTRYRLFRNLFMLNFQILSLKIGQRIIFANTRAGTLAAAATAAAAAAAAAAASSGIELQLGQPMQHPNELLTLLTLRCLGECYLACRGRAWNDRRQ</sequence>
<name>A0A9P8BUT0_9FUNG</name>
<dbReference type="AlphaFoldDB" id="A0A9P8BUT0"/>
<reference evidence="1" key="1">
    <citation type="submission" date="2021-06" db="EMBL/GenBank/DDBJ databases">
        <title>Genome Sequence of Mortierella hyaline Strain SCG-10, a Cold-Adapted, Nitrate-Reducing Fungus Isolated from Soil in Minnesota, USA.</title>
        <authorList>
            <person name="Aldossari N."/>
        </authorList>
    </citation>
    <scope>NUCLEOTIDE SEQUENCE</scope>
    <source>
        <strain evidence="1">SCG-10</strain>
    </source>
</reference>
<organism evidence="1 2">
    <name type="scientific">Linnemannia hyalina</name>
    <dbReference type="NCBI Taxonomy" id="64524"/>
    <lineage>
        <taxon>Eukaryota</taxon>
        <taxon>Fungi</taxon>
        <taxon>Fungi incertae sedis</taxon>
        <taxon>Mucoromycota</taxon>
        <taxon>Mortierellomycotina</taxon>
        <taxon>Mortierellomycetes</taxon>
        <taxon>Mortierellales</taxon>
        <taxon>Mortierellaceae</taxon>
        <taxon>Linnemannia</taxon>
    </lineage>
</organism>
<dbReference type="EMBL" id="JAHRHY010000006">
    <property type="protein sequence ID" value="KAG9068411.1"/>
    <property type="molecule type" value="Genomic_DNA"/>
</dbReference>
<accession>A0A9P8BUT0</accession>
<evidence type="ECO:0000313" key="2">
    <source>
        <dbReference type="Proteomes" id="UP000707451"/>
    </source>
</evidence>
<dbReference type="Proteomes" id="UP000707451">
    <property type="component" value="Unassembled WGS sequence"/>
</dbReference>
<keyword evidence="2" id="KW-1185">Reference proteome</keyword>
<evidence type="ECO:0000313" key="1">
    <source>
        <dbReference type="EMBL" id="KAG9068411.1"/>
    </source>
</evidence>
<proteinExistence type="predicted"/>
<comment type="caution">
    <text evidence="1">The sequence shown here is derived from an EMBL/GenBank/DDBJ whole genome shotgun (WGS) entry which is preliminary data.</text>
</comment>
<gene>
    <name evidence="1" type="ORF">KI688_010679</name>
</gene>
<protein>
    <submittedName>
        <fullName evidence="1">Uncharacterized protein</fullName>
    </submittedName>
</protein>